<feature type="chain" id="PRO_5025617795" evidence="4">
    <location>
        <begin position="18"/>
        <end position="373"/>
    </location>
</feature>
<evidence type="ECO:0000256" key="3">
    <source>
        <dbReference type="ARBA" id="ARBA00024356"/>
    </source>
</evidence>
<proteinExistence type="inferred from homology"/>
<keyword evidence="5" id="KW-0378">Hydrolase</keyword>
<dbReference type="GO" id="GO:0016798">
    <property type="term" value="F:hydrolase activity, acting on glycosyl bonds"/>
    <property type="evidence" value="ECO:0007669"/>
    <property type="project" value="UniProtKB-KW"/>
</dbReference>
<name>A0A6C0GPW3_9BACT</name>
<dbReference type="Gene3D" id="2.115.10.20">
    <property type="entry name" value="Glycosyl hydrolase domain, family 43"/>
    <property type="match status" value="1"/>
</dbReference>
<dbReference type="RefSeq" id="WP_162446091.1">
    <property type="nucleotide sequence ID" value="NZ_CP048222.1"/>
</dbReference>
<evidence type="ECO:0000313" key="5">
    <source>
        <dbReference type="EMBL" id="QHT70108.1"/>
    </source>
</evidence>
<keyword evidence="6" id="KW-1185">Reference proteome</keyword>
<dbReference type="Proteomes" id="UP000480178">
    <property type="component" value="Chromosome"/>
</dbReference>
<keyword evidence="5" id="KW-0326">Glycosidase</keyword>
<dbReference type="PANTHER" id="PTHR34106">
    <property type="entry name" value="GLYCOSIDASE"/>
    <property type="match status" value="1"/>
</dbReference>
<organism evidence="5 6">
    <name type="scientific">Rhodocytophaga rosea</name>
    <dbReference type="NCBI Taxonomy" id="2704465"/>
    <lineage>
        <taxon>Bacteria</taxon>
        <taxon>Pseudomonadati</taxon>
        <taxon>Bacteroidota</taxon>
        <taxon>Cytophagia</taxon>
        <taxon>Cytophagales</taxon>
        <taxon>Rhodocytophagaceae</taxon>
        <taxon>Rhodocytophaga</taxon>
    </lineage>
</organism>
<dbReference type="SUPFAM" id="SSF75005">
    <property type="entry name" value="Arabinanase/levansucrase/invertase"/>
    <property type="match status" value="1"/>
</dbReference>
<reference evidence="5 6" key="1">
    <citation type="submission" date="2020-01" db="EMBL/GenBank/DDBJ databases">
        <authorList>
            <person name="Kim M.K."/>
        </authorList>
    </citation>
    <scope>NUCLEOTIDE SEQUENCE [LARGE SCALE GENOMIC DNA]</scope>
    <source>
        <strain evidence="5 6">172606-1</strain>
    </source>
</reference>
<keyword evidence="4" id="KW-0732">Signal</keyword>
<accession>A0A6C0GPW3</accession>
<keyword evidence="1" id="KW-0328">Glycosyltransferase</keyword>
<dbReference type="PIRSF" id="PIRSF016202">
    <property type="entry name" value="PH1107"/>
    <property type="match status" value="1"/>
</dbReference>
<dbReference type="InterPro" id="IPR007184">
    <property type="entry name" value="Mannoside_phosphorylase"/>
</dbReference>
<dbReference type="InterPro" id="IPR023296">
    <property type="entry name" value="Glyco_hydro_beta-prop_sf"/>
</dbReference>
<gene>
    <name evidence="5" type="ORF">GXP67_27410</name>
</gene>
<evidence type="ECO:0000256" key="2">
    <source>
        <dbReference type="ARBA" id="ARBA00022679"/>
    </source>
</evidence>
<dbReference type="KEGG" id="rhoz:GXP67_27410"/>
<comment type="similarity">
    <text evidence="3">Belongs to the glycosyl hydrolase 130 family.</text>
</comment>
<dbReference type="GO" id="GO:0016757">
    <property type="term" value="F:glycosyltransferase activity"/>
    <property type="evidence" value="ECO:0007669"/>
    <property type="project" value="UniProtKB-KW"/>
</dbReference>
<feature type="signal peptide" evidence="4">
    <location>
        <begin position="1"/>
        <end position="17"/>
    </location>
</feature>
<dbReference type="AlphaFoldDB" id="A0A6C0GPW3"/>
<evidence type="ECO:0000256" key="4">
    <source>
        <dbReference type="SAM" id="SignalP"/>
    </source>
</evidence>
<dbReference type="PANTHER" id="PTHR34106:SF5">
    <property type="entry name" value="GLYCOSIDASE"/>
    <property type="match status" value="1"/>
</dbReference>
<evidence type="ECO:0000313" key="6">
    <source>
        <dbReference type="Proteomes" id="UP000480178"/>
    </source>
</evidence>
<sequence length="373" mass="42030">MRLLLFLMLSSLTISYAQVKKTTTGTKSGYEKWVLQPFIKQDADNPCLEPLATTTFDCPVRKETVTWEEKDVFNPAAIVRNGKVYLLYRAEDKVGKHAGTSRIGLAVSEDGVHFTREPKPVFYPDNDAMKVYEWEGGCEDPRVIEDEKGTYYMTYTAYDGTLARLCVASSPDLVRWTKHGLAFAQAGESYKDLWSKSGSIVCRRVGNRIIATKLNGLYYMYWGDTKLFVATSKDLIHWTPLKKSNGELAFALEPRPGKFDSDLVEPGPPALLTADGILLLYNSRNKETGGDPDLPSFTYAAGQVLFDPKNPEKVLQRSDRHFMHPDKDYEINGQVGNVCFVEGMVYHKNKWFLYYGTADSKIAVAVHEPSKLK</sequence>
<keyword evidence="2" id="KW-0808">Transferase</keyword>
<dbReference type="EMBL" id="CP048222">
    <property type="protein sequence ID" value="QHT70108.1"/>
    <property type="molecule type" value="Genomic_DNA"/>
</dbReference>
<dbReference type="Pfam" id="PF04041">
    <property type="entry name" value="Glyco_hydro_130"/>
    <property type="match status" value="1"/>
</dbReference>
<dbReference type="CDD" id="cd18610">
    <property type="entry name" value="GH130_BT3780-like"/>
    <property type="match status" value="1"/>
</dbReference>
<evidence type="ECO:0000256" key="1">
    <source>
        <dbReference type="ARBA" id="ARBA00022676"/>
    </source>
</evidence>
<protein>
    <submittedName>
        <fullName evidence="5">Glycosidase</fullName>
    </submittedName>
</protein>